<evidence type="ECO:0000259" key="9">
    <source>
        <dbReference type="Pfam" id="PF13839"/>
    </source>
</evidence>
<dbReference type="Proteomes" id="UP000827889">
    <property type="component" value="Chromosome 10"/>
</dbReference>
<dbReference type="GO" id="GO:0005794">
    <property type="term" value="C:Golgi apparatus"/>
    <property type="evidence" value="ECO:0007669"/>
    <property type="project" value="TreeGrafter"/>
</dbReference>
<keyword evidence="4" id="KW-0735">Signal-anchor</keyword>
<evidence type="ECO:0000256" key="7">
    <source>
        <dbReference type="SAM" id="MobiDB-lite"/>
    </source>
</evidence>
<evidence type="ECO:0000313" key="12">
    <source>
        <dbReference type="RefSeq" id="XP_030518650.2"/>
    </source>
</evidence>
<dbReference type="KEGG" id="rarg:115732125"/>
<dbReference type="InterPro" id="IPR029962">
    <property type="entry name" value="TBL"/>
</dbReference>
<sequence>MADPTKHHLPISGGGNLLFFYSDLKSLLRTKRTAALAYALTFAFVAFTLFLLLNPSSPSSSSDSSSPWFSNIFVTAPTAATTASDSHRSQSAPLFSYFFPNDDVVVTDSSVSSSHSSTDNVQTRSDATGSRSPEERNSTQGPVNYDKDAVFKPNQTASASSVRTASPPARNTTQSSPSSAAPQASKQGEVKNATQSIANVETPKPTTPEVRKQNQTSVAVPSSSANRTQSPAKPLAPPAKNDTVKAVEVVGEKQIKTNYTASLLKKHSNGTVSGVSAKQGMSDWIESMKKCDFFDGQWVKDDSYPLYKPGSCSLIDEQFNCILNGRPDKDYQKLKWMPKGCNLPRLNASHMIELLRGKRLVFVGDSLNRNMWESLVCILRGSVKDQKKVYEANGRHHFRGEASYSFIFKDYDFTVEFFVSPFLVREWEMPDKNGSTKETLRLDLVGRSSDQYKDADVIIFNTGHWWTHDKTSKGKDYYQEGSHVYGELNVLEAFRKALTTWARWVDANINPMKSIVFFRGYSDSHFSGGQWNSGGQCDSETQPIKNETYLREYPPKMIVLEKVLRGMKTHVNYLNVTKMTDYRKDGHPSIYRKQHLTDAERRSPLRFQDCSHWCLPGVPDAWNEILYAELLVKLNQKEQSQKRP</sequence>
<dbReference type="InterPro" id="IPR025846">
    <property type="entry name" value="TBL_N"/>
</dbReference>
<organism evidence="11 12">
    <name type="scientific">Rhodamnia argentea</name>
    <dbReference type="NCBI Taxonomy" id="178133"/>
    <lineage>
        <taxon>Eukaryota</taxon>
        <taxon>Viridiplantae</taxon>
        <taxon>Streptophyta</taxon>
        <taxon>Embryophyta</taxon>
        <taxon>Tracheophyta</taxon>
        <taxon>Spermatophyta</taxon>
        <taxon>Magnoliopsida</taxon>
        <taxon>eudicotyledons</taxon>
        <taxon>Gunneridae</taxon>
        <taxon>Pentapetalae</taxon>
        <taxon>rosids</taxon>
        <taxon>malvids</taxon>
        <taxon>Myrtales</taxon>
        <taxon>Myrtaceae</taxon>
        <taxon>Myrtoideae</taxon>
        <taxon>Myrteae</taxon>
        <taxon>Australasian group</taxon>
        <taxon>Rhodamnia</taxon>
    </lineage>
</organism>
<comment type="similarity">
    <text evidence="2">Belongs to the PC-esterase family. TBL subfamily.</text>
</comment>
<dbReference type="RefSeq" id="XP_030518650.2">
    <property type="nucleotide sequence ID" value="XM_030662790.2"/>
</dbReference>
<dbReference type="Pfam" id="PF13839">
    <property type="entry name" value="PC-Esterase"/>
    <property type="match status" value="1"/>
</dbReference>
<keyword evidence="6 8" id="KW-0472">Membrane</keyword>
<gene>
    <name evidence="12" type="primary">LOC115732125</name>
</gene>
<dbReference type="GeneID" id="115732125"/>
<keyword evidence="5 8" id="KW-1133">Transmembrane helix</keyword>
<feature type="compositionally biased region" description="Low complexity" evidence="7">
    <location>
        <begin position="174"/>
        <end position="185"/>
    </location>
</feature>
<protein>
    <submittedName>
        <fullName evidence="12">Protein trichome birefringence</fullName>
    </submittedName>
</protein>
<evidence type="ECO:0000256" key="4">
    <source>
        <dbReference type="ARBA" id="ARBA00022968"/>
    </source>
</evidence>
<feature type="domain" description="Trichome birefringence-like N-terminal" evidence="10">
    <location>
        <begin position="289"/>
        <end position="342"/>
    </location>
</feature>
<accession>A0A8B8N8B0</accession>
<feature type="compositionally biased region" description="Polar residues" evidence="7">
    <location>
        <begin position="213"/>
        <end position="231"/>
    </location>
</feature>
<comment type="subcellular location">
    <subcellularLocation>
        <location evidence="1">Membrane</location>
        <topology evidence="1">Single-pass membrane protein</topology>
    </subcellularLocation>
</comment>
<evidence type="ECO:0000256" key="1">
    <source>
        <dbReference type="ARBA" id="ARBA00004167"/>
    </source>
</evidence>
<dbReference type="Pfam" id="PF14416">
    <property type="entry name" value="PMR5N"/>
    <property type="match status" value="1"/>
</dbReference>
<evidence type="ECO:0000313" key="11">
    <source>
        <dbReference type="Proteomes" id="UP000827889"/>
    </source>
</evidence>
<feature type="compositionally biased region" description="Low complexity" evidence="7">
    <location>
        <begin position="109"/>
        <end position="119"/>
    </location>
</feature>
<evidence type="ECO:0000259" key="10">
    <source>
        <dbReference type="Pfam" id="PF14416"/>
    </source>
</evidence>
<evidence type="ECO:0000256" key="2">
    <source>
        <dbReference type="ARBA" id="ARBA00007727"/>
    </source>
</evidence>
<name>A0A8B8N8B0_9MYRT</name>
<proteinExistence type="inferred from homology"/>
<dbReference type="InterPro" id="IPR026057">
    <property type="entry name" value="TBL_C"/>
</dbReference>
<dbReference type="AlphaFoldDB" id="A0A8B8N8B0"/>
<reference evidence="12" key="1">
    <citation type="submission" date="2025-08" db="UniProtKB">
        <authorList>
            <consortium name="RefSeq"/>
        </authorList>
    </citation>
    <scope>IDENTIFICATION</scope>
    <source>
        <tissue evidence="12">Leaf</tissue>
    </source>
</reference>
<dbReference type="GO" id="GO:0016020">
    <property type="term" value="C:membrane"/>
    <property type="evidence" value="ECO:0007669"/>
    <property type="project" value="UniProtKB-SubCell"/>
</dbReference>
<feature type="compositionally biased region" description="Polar residues" evidence="7">
    <location>
        <begin position="153"/>
        <end position="173"/>
    </location>
</feature>
<evidence type="ECO:0000256" key="3">
    <source>
        <dbReference type="ARBA" id="ARBA00022692"/>
    </source>
</evidence>
<evidence type="ECO:0000256" key="6">
    <source>
        <dbReference type="ARBA" id="ARBA00023136"/>
    </source>
</evidence>
<keyword evidence="3 8" id="KW-0812">Transmembrane</keyword>
<dbReference type="GO" id="GO:0016413">
    <property type="term" value="F:O-acetyltransferase activity"/>
    <property type="evidence" value="ECO:0007669"/>
    <property type="project" value="InterPro"/>
</dbReference>
<feature type="compositionally biased region" description="Polar residues" evidence="7">
    <location>
        <begin position="120"/>
        <end position="131"/>
    </location>
</feature>
<feature type="domain" description="Trichome birefringence-like C-terminal" evidence="9">
    <location>
        <begin position="343"/>
        <end position="628"/>
    </location>
</feature>
<feature type="transmembrane region" description="Helical" evidence="8">
    <location>
        <begin position="35"/>
        <end position="53"/>
    </location>
</feature>
<evidence type="ECO:0000256" key="5">
    <source>
        <dbReference type="ARBA" id="ARBA00022989"/>
    </source>
</evidence>
<keyword evidence="11" id="KW-1185">Reference proteome</keyword>
<evidence type="ECO:0000256" key="8">
    <source>
        <dbReference type="SAM" id="Phobius"/>
    </source>
</evidence>
<feature type="region of interest" description="Disordered" evidence="7">
    <location>
        <begin position="109"/>
        <end position="243"/>
    </location>
</feature>
<dbReference type="PANTHER" id="PTHR32285">
    <property type="entry name" value="PROTEIN TRICHOME BIREFRINGENCE-LIKE 9-RELATED"/>
    <property type="match status" value="1"/>
</dbReference>
<dbReference type="PANTHER" id="PTHR32285:SF22">
    <property type="entry name" value="PROTEIN TRICHOME BIREFRINGENCE"/>
    <property type="match status" value="1"/>
</dbReference>